<reference evidence="2 3" key="1">
    <citation type="submission" date="2018-12" db="EMBL/GenBank/DDBJ databases">
        <authorList>
            <person name="Grouzdev D.S."/>
            <person name="Krutkina M.S."/>
        </authorList>
    </citation>
    <scope>NUCLEOTIDE SEQUENCE [LARGE SCALE GENOMIC DNA]</scope>
    <source>
        <strain evidence="2 3">RmlP026</strain>
    </source>
</reference>
<accession>A0A4Q2U231</accession>
<dbReference type="InterPro" id="IPR011330">
    <property type="entry name" value="Glyco_hydro/deAcase_b/a-brl"/>
</dbReference>
<sequence length="257" mass="27142">MRIDLNTDLGESFGAWTMGDDDAMLDLVTSANVACGFHAGDPIVMHRTIAAARDRGVSVGAHPGFLDLWGFGRRPILGDSPADIEKMLVYQIGAAQAVAASVGVRLAHVKIHGSLGNMAMVDPDLAAAVARAVRTIDRDLILVVMPGLALERAGLGEGLVLAREVYADRTYNDDGNLTSRKVAGAVTHDAEAAAARVRRMVEDGAVTTVTGRRLPVQIDTICVHGDNPQAVAMARTVRTMLEAGGAELRPFADILRA</sequence>
<organism evidence="2 3">
    <name type="scientific">Lichenibacterium minor</name>
    <dbReference type="NCBI Taxonomy" id="2316528"/>
    <lineage>
        <taxon>Bacteria</taxon>
        <taxon>Pseudomonadati</taxon>
        <taxon>Pseudomonadota</taxon>
        <taxon>Alphaproteobacteria</taxon>
        <taxon>Hyphomicrobiales</taxon>
        <taxon>Lichenihabitantaceae</taxon>
        <taxon>Lichenibacterium</taxon>
    </lineage>
</organism>
<reference evidence="2 3" key="2">
    <citation type="submission" date="2019-02" db="EMBL/GenBank/DDBJ databases">
        <title>'Lichenibacterium ramalinii' gen. nov. sp. nov., 'Lichenibacterium minor' gen. nov. sp. nov.</title>
        <authorList>
            <person name="Pankratov T."/>
        </authorList>
    </citation>
    <scope>NUCLEOTIDE SEQUENCE [LARGE SCALE GENOMIC DNA]</scope>
    <source>
        <strain evidence="2 3">RmlP026</strain>
    </source>
</reference>
<comment type="function">
    <text evidence="1">Catalyzes the cleavage of 5-oxoproline to form L-glutamate coupled to the hydrolysis of ATP to ADP and inorganic phosphate.</text>
</comment>
<dbReference type="Proteomes" id="UP000290759">
    <property type="component" value="Unassembled WGS sequence"/>
</dbReference>
<proteinExistence type="inferred from homology"/>
<dbReference type="GO" id="GO:0005524">
    <property type="term" value="F:ATP binding"/>
    <property type="evidence" value="ECO:0007669"/>
    <property type="project" value="UniProtKB-UniRule"/>
</dbReference>
<dbReference type="HAMAP" id="MF_00691">
    <property type="entry name" value="PxpA"/>
    <property type="match status" value="1"/>
</dbReference>
<dbReference type="Pfam" id="PF03746">
    <property type="entry name" value="LamB_YcsF"/>
    <property type="match status" value="1"/>
</dbReference>
<dbReference type="NCBIfam" id="NF003814">
    <property type="entry name" value="PRK05406.1-3"/>
    <property type="match status" value="1"/>
</dbReference>
<comment type="caution">
    <text evidence="2">The sequence shown here is derived from an EMBL/GenBank/DDBJ whole genome shotgun (WGS) entry which is preliminary data.</text>
</comment>
<dbReference type="EMBL" id="QYBB01000040">
    <property type="protein sequence ID" value="RYC29778.1"/>
    <property type="molecule type" value="Genomic_DNA"/>
</dbReference>
<keyword evidence="3" id="KW-1185">Reference proteome</keyword>
<dbReference type="CDD" id="cd10787">
    <property type="entry name" value="LamB_YcsF_like"/>
    <property type="match status" value="1"/>
</dbReference>
<keyword evidence="1" id="KW-0067">ATP-binding</keyword>
<name>A0A4Q2U231_9HYPH</name>
<dbReference type="RefSeq" id="WP_129229084.1">
    <property type="nucleotide sequence ID" value="NZ_QYBB01000040.1"/>
</dbReference>
<gene>
    <name evidence="1" type="primary">pxpA</name>
    <name evidence="2" type="ORF">D3273_22200</name>
</gene>
<dbReference type="NCBIfam" id="NF003816">
    <property type="entry name" value="PRK05406.1-5"/>
    <property type="match status" value="1"/>
</dbReference>
<comment type="similarity">
    <text evidence="1">Belongs to the LamB/PxpA family.</text>
</comment>
<evidence type="ECO:0000313" key="3">
    <source>
        <dbReference type="Proteomes" id="UP000290759"/>
    </source>
</evidence>
<evidence type="ECO:0000313" key="2">
    <source>
        <dbReference type="EMBL" id="RYC29778.1"/>
    </source>
</evidence>
<dbReference type="PANTHER" id="PTHR30292:SF0">
    <property type="entry name" value="5-OXOPROLINASE SUBUNIT A"/>
    <property type="match status" value="1"/>
</dbReference>
<dbReference type="GO" id="GO:0017168">
    <property type="term" value="F:5-oxoprolinase (ATP-hydrolyzing) activity"/>
    <property type="evidence" value="ECO:0007669"/>
    <property type="project" value="UniProtKB-UniRule"/>
</dbReference>
<dbReference type="GO" id="GO:0005975">
    <property type="term" value="P:carbohydrate metabolic process"/>
    <property type="evidence" value="ECO:0007669"/>
    <property type="project" value="InterPro"/>
</dbReference>
<protein>
    <recommendedName>
        <fullName evidence="1">5-oxoprolinase subunit A</fullName>
        <shortName evidence="1">5-OPase subunit A</shortName>
        <ecNumber evidence="1">3.5.2.9</ecNumber>
    </recommendedName>
    <alternativeName>
        <fullName evidence="1">5-oxoprolinase (ATP-hydrolyzing) subunit A</fullName>
    </alternativeName>
</protein>
<comment type="catalytic activity">
    <reaction evidence="1">
        <text>5-oxo-L-proline + ATP + 2 H2O = L-glutamate + ADP + phosphate + H(+)</text>
        <dbReference type="Rhea" id="RHEA:10348"/>
        <dbReference type="ChEBI" id="CHEBI:15377"/>
        <dbReference type="ChEBI" id="CHEBI:15378"/>
        <dbReference type="ChEBI" id="CHEBI:29985"/>
        <dbReference type="ChEBI" id="CHEBI:30616"/>
        <dbReference type="ChEBI" id="CHEBI:43474"/>
        <dbReference type="ChEBI" id="CHEBI:58402"/>
        <dbReference type="ChEBI" id="CHEBI:456216"/>
        <dbReference type="EC" id="3.5.2.9"/>
    </reaction>
</comment>
<dbReference type="SUPFAM" id="SSF88713">
    <property type="entry name" value="Glycoside hydrolase/deacetylase"/>
    <property type="match status" value="1"/>
</dbReference>
<dbReference type="AlphaFoldDB" id="A0A4Q2U231"/>
<keyword evidence="1" id="KW-0547">Nucleotide-binding</keyword>
<keyword evidence="1" id="KW-0378">Hydrolase</keyword>
<comment type="subunit">
    <text evidence="1">Forms a complex composed of PxpA, PxpB and PxpC.</text>
</comment>
<dbReference type="InterPro" id="IPR005501">
    <property type="entry name" value="LamB/YcsF/PxpA-like"/>
</dbReference>
<dbReference type="OrthoDB" id="9773478at2"/>
<dbReference type="EC" id="3.5.2.9" evidence="1"/>
<dbReference type="PANTHER" id="PTHR30292">
    <property type="entry name" value="UNCHARACTERIZED PROTEIN YBGL-RELATED"/>
    <property type="match status" value="1"/>
</dbReference>
<dbReference type="Gene3D" id="3.20.20.370">
    <property type="entry name" value="Glycoside hydrolase/deacetylase"/>
    <property type="match status" value="1"/>
</dbReference>
<evidence type="ECO:0000256" key="1">
    <source>
        <dbReference type="HAMAP-Rule" id="MF_00691"/>
    </source>
</evidence>